<evidence type="ECO:0000313" key="2">
    <source>
        <dbReference type="EMBL" id="TYS54458.1"/>
    </source>
</evidence>
<proteinExistence type="predicted"/>
<keyword evidence="1" id="KW-0472">Membrane</keyword>
<dbReference type="EMBL" id="VTEU01000015">
    <property type="protein sequence ID" value="TYS54458.1"/>
    <property type="molecule type" value="Genomic_DNA"/>
</dbReference>
<feature type="transmembrane region" description="Helical" evidence="1">
    <location>
        <begin position="7"/>
        <end position="27"/>
    </location>
</feature>
<organism evidence="2 3">
    <name type="scientific">Sutcliffiella horikoshii</name>
    <dbReference type="NCBI Taxonomy" id="79883"/>
    <lineage>
        <taxon>Bacteria</taxon>
        <taxon>Bacillati</taxon>
        <taxon>Bacillota</taxon>
        <taxon>Bacilli</taxon>
        <taxon>Bacillales</taxon>
        <taxon>Bacillaceae</taxon>
        <taxon>Sutcliffiella</taxon>
    </lineage>
</organism>
<protein>
    <submittedName>
        <fullName evidence="2">Uncharacterized protein</fullName>
    </submittedName>
</protein>
<reference evidence="2 3" key="1">
    <citation type="submission" date="2019-08" db="EMBL/GenBank/DDBJ databases">
        <title>Bacillus genomes from the desert of Cuatro Cienegas, Coahuila.</title>
        <authorList>
            <person name="Olmedo-Alvarez G."/>
        </authorList>
    </citation>
    <scope>NUCLEOTIDE SEQUENCE [LARGE SCALE GENOMIC DNA]</scope>
    <source>
        <strain evidence="2 3">CH88_3T</strain>
    </source>
</reference>
<accession>A0AA94WMM9</accession>
<dbReference type="Proteomes" id="UP000323393">
    <property type="component" value="Unassembled WGS sequence"/>
</dbReference>
<name>A0AA94WMM9_9BACI</name>
<evidence type="ECO:0000256" key="1">
    <source>
        <dbReference type="SAM" id="Phobius"/>
    </source>
</evidence>
<sequence>MAKQIKWLVIGSIAIVLVFSLFTFTLFKESRGYAQYHSESLMNDTSSLIGSFQRKQEVLQQIIQTRTLTQTQVDLIREDTYILINYYEDYNRLAMNLDRYENKGYSIVDAAFVTEAVFNRKIAEIQGTDQVKLKLDNEFLEKIEFLVAFNERCLNTLGKHVRGFVITDTSMETTEERVVLSVNGIKEDFWVEILKRLDREASEKQSDIESLINS</sequence>
<evidence type="ECO:0000313" key="3">
    <source>
        <dbReference type="Proteomes" id="UP000323393"/>
    </source>
</evidence>
<comment type="caution">
    <text evidence="2">The sequence shown here is derived from an EMBL/GenBank/DDBJ whole genome shotgun (WGS) entry which is preliminary data.</text>
</comment>
<dbReference type="RefSeq" id="WP_148967124.1">
    <property type="nucleotide sequence ID" value="NZ_JBNIKZ010000006.1"/>
</dbReference>
<keyword evidence="1" id="KW-1133">Transmembrane helix</keyword>
<gene>
    <name evidence="2" type="ORF">FZC74_20330</name>
</gene>
<keyword evidence="1" id="KW-0812">Transmembrane</keyword>
<dbReference type="AlphaFoldDB" id="A0AA94WMM9"/>